<reference evidence="1 2" key="1">
    <citation type="submission" date="2015-11" db="EMBL/GenBank/DDBJ databases">
        <title>Expanding the genomic diversity of Burkholderia species for the development of highly accurate diagnostics.</title>
        <authorList>
            <person name="Sahl J."/>
            <person name="Keim P."/>
            <person name="Wagner D."/>
        </authorList>
    </citation>
    <scope>NUCLEOTIDE SEQUENCE [LARGE SCALE GENOMIC DNA]</scope>
    <source>
        <strain evidence="1 2">MSMB2087WGS</strain>
    </source>
</reference>
<proteinExistence type="predicted"/>
<dbReference type="EMBL" id="LPHD01000194">
    <property type="protein sequence ID" value="KWA72514.1"/>
    <property type="molecule type" value="Genomic_DNA"/>
</dbReference>
<accession>A0A106PQI9</accession>
<evidence type="ECO:0000313" key="2">
    <source>
        <dbReference type="Proteomes" id="UP000060630"/>
    </source>
</evidence>
<gene>
    <name evidence="1" type="ORF">WL29_04600</name>
</gene>
<comment type="caution">
    <text evidence="1">The sequence shown here is derived from an EMBL/GenBank/DDBJ whole genome shotgun (WGS) entry which is preliminary data.</text>
</comment>
<dbReference type="Proteomes" id="UP000060630">
    <property type="component" value="Unassembled WGS sequence"/>
</dbReference>
<dbReference type="AlphaFoldDB" id="A0A106PQI9"/>
<name>A0A106PQI9_9BURK</name>
<sequence>MYGDGRATEGGDMHWRAYEVSFGDVLNDYFSVYLSYLNEGHPVDHHRDGFAALGSFRWSVGNRLAFEFSAGPHFNVEMAVLQIGQPIFRLDVHAQCRIFGRAARQ</sequence>
<organism evidence="1 2">
    <name type="scientific">Burkholderia ubonensis</name>
    <dbReference type="NCBI Taxonomy" id="101571"/>
    <lineage>
        <taxon>Bacteria</taxon>
        <taxon>Pseudomonadati</taxon>
        <taxon>Pseudomonadota</taxon>
        <taxon>Betaproteobacteria</taxon>
        <taxon>Burkholderiales</taxon>
        <taxon>Burkholderiaceae</taxon>
        <taxon>Burkholderia</taxon>
        <taxon>Burkholderia cepacia complex</taxon>
    </lineage>
</organism>
<evidence type="ECO:0000313" key="1">
    <source>
        <dbReference type="EMBL" id="KWA72514.1"/>
    </source>
</evidence>
<protein>
    <submittedName>
        <fullName evidence="1">Uncharacterized protein</fullName>
    </submittedName>
</protein>